<dbReference type="eggNOG" id="COG2091">
    <property type="taxonomic scope" value="Bacteria"/>
</dbReference>
<feature type="domain" description="4'-phosphopantetheinyl transferase" evidence="3">
    <location>
        <begin position="81"/>
        <end position="155"/>
    </location>
</feature>
<dbReference type="RefSeq" id="WP_010857855.1">
    <property type="nucleotide sequence ID" value="NZ_KB933398.1"/>
</dbReference>
<dbReference type="GO" id="GO:0000287">
    <property type="term" value="F:magnesium ion binding"/>
    <property type="evidence" value="ECO:0007669"/>
    <property type="project" value="InterPro"/>
</dbReference>
<evidence type="ECO:0000259" key="3">
    <source>
        <dbReference type="Pfam" id="PF01648"/>
    </source>
</evidence>
<name>R7ZIK1_LYSSH</name>
<evidence type="ECO:0000313" key="4">
    <source>
        <dbReference type="EMBL" id="EON73886.1"/>
    </source>
</evidence>
<dbReference type="SUPFAM" id="SSF56214">
    <property type="entry name" value="4'-phosphopantetheinyl transferase"/>
    <property type="match status" value="2"/>
</dbReference>
<dbReference type="Pfam" id="PF01648">
    <property type="entry name" value="ACPS"/>
    <property type="match status" value="1"/>
</dbReference>
<dbReference type="PANTHER" id="PTHR12215:SF10">
    <property type="entry name" value="L-AMINOADIPATE-SEMIALDEHYDE DEHYDROGENASE-PHOSPHOPANTETHEINYL TRANSFERASE"/>
    <property type="match status" value="1"/>
</dbReference>
<dbReference type="GO" id="GO:0019878">
    <property type="term" value="P:lysine biosynthetic process via aminoadipic acid"/>
    <property type="evidence" value="ECO:0007669"/>
    <property type="project" value="TreeGrafter"/>
</dbReference>
<dbReference type="InterPro" id="IPR050559">
    <property type="entry name" value="P-Pant_transferase_sf"/>
</dbReference>
<dbReference type="PATRIC" id="fig|1285586.5.peg.902"/>
<dbReference type="AlphaFoldDB" id="R7ZIK1"/>
<dbReference type="GO" id="GO:0008897">
    <property type="term" value="F:holo-[acyl-carrier-protein] synthase activity"/>
    <property type="evidence" value="ECO:0007669"/>
    <property type="project" value="InterPro"/>
</dbReference>
<dbReference type="InterPro" id="IPR037143">
    <property type="entry name" value="4-PPantetheinyl_Trfase_dom_sf"/>
</dbReference>
<dbReference type="InterPro" id="IPR008278">
    <property type="entry name" value="4-PPantetheinyl_Trfase_dom"/>
</dbReference>
<organism evidence="4 5">
    <name type="scientific">Lysinibacillus sphaericus OT4b.31</name>
    <dbReference type="NCBI Taxonomy" id="1285586"/>
    <lineage>
        <taxon>Bacteria</taxon>
        <taxon>Bacillati</taxon>
        <taxon>Bacillota</taxon>
        <taxon>Bacilli</taxon>
        <taxon>Bacillales</taxon>
        <taxon>Bacillaceae</taxon>
        <taxon>Lysinibacillus</taxon>
    </lineage>
</organism>
<dbReference type="OrthoDB" id="9808281at2"/>
<sequence>MTNLLQSINVYLYRTSDSSNHDSDFFKRYILFKETGCKEIQFEFGPYGKPYVKLPGYADLHFNISHTGHYLVGAVSVGSFIGIDIECLRPIEFDCIDYFMSEQEIAQFNKFTLEEEKLDYFYTIWTLKEAYAKMLGVGLNMNLAEVSFSLKNQQIKTAVGDVCCHSMIVDNLYRLSLVSNIQMKINVVNIRQNLLIEEADNNYFK</sequence>
<keyword evidence="2 4" id="KW-0808">Transferase</keyword>
<protein>
    <submittedName>
        <fullName evidence="4">4'-phosphopantetheinyl transferase</fullName>
    </submittedName>
</protein>
<evidence type="ECO:0000313" key="5">
    <source>
        <dbReference type="Proteomes" id="UP000013911"/>
    </source>
</evidence>
<comment type="caution">
    <text evidence="4">The sequence shown here is derived from an EMBL/GenBank/DDBJ whole genome shotgun (WGS) entry which is preliminary data.</text>
</comment>
<dbReference type="HOGENOM" id="CLU_1336155_0_0_9"/>
<evidence type="ECO:0000256" key="2">
    <source>
        <dbReference type="ARBA" id="ARBA00022679"/>
    </source>
</evidence>
<comment type="similarity">
    <text evidence="1">Belongs to the P-Pant transferase superfamily. Gsp/Sfp/HetI/AcpT family.</text>
</comment>
<dbReference type="Gene3D" id="3.90.470.20">
    <property type="entry name" value="4'-phosphopantetheinyl transferase domain"/>
    <property type="match status" value="2"/>
</dbReference>
<evidence type="ECO:0000256" key="1">
    <source>
        <dbReference type="ARBA" id="ARBA00010990"/>
    </source>
</evidence>
<proteinExistence type="inferred from homology"/>
<accession>R7ZIK1</accession>
<dbReference type="EMBL" id="AQPX01000008">
    <property type="protein sequence ID" value="EON73886.1"/>
    <property type="molecule type" value="Genomic_DNA"/>
</dbReference>
<reference evidence="4 5" key="1">
    <citation type="submission" date="2013-04" db="EMBL/GenBank/DDBJ databases">
        <title>Draft genome of the heavy metal tolerant bacterium Lysinibacillus sphaericus strain OT4b.31.</title>
        <authorList>
            <person name="Pena-Montenegro T.D."/>
            <person name="Dussan J."/>
        </authorList>
    </citation>
    <scope>NUCLEOTIDE SEQUENCE [LARGE SCALE GENOMIC DNA]</scope>
    <source>
        <strain evidence="4 5">OT4b.31</strain>
    </source>
</reference>
<dbReference type="GO" id="GO:0005829">
    <property type="term" value="C:cytosol"/>
    <property type="evidence" value="ECO:0007669"/>
    <property type="project" value="TreeGrafter"/>
</dbReference>
<dbReference type="Proteomes" id="UP000013911">
    <property type="component" value="Unassembled WGS sequence"/>
</dbReference>
<gene>
    <name evidence="4" type="ORF">H131_04454</name>
</gene>
<dbReference type="PANTHER" id="PTHR12215">
    <property type="entry name" value="PHOSPHOPANTETHEINE TRANSFERASE"/>
    <property type="match status" value="1"/>
</dbReference>